<sequence>MKKVWVVKDGQGNIVSSIRLIEKAVVAYISYHTIEDRVYMMYVTEDRASQVLDQLNQAKALYGFNLEFHIEEAEYQELITQSLAFTGENMVLVEKRVELVCAS</sequence>
<dbReference type="RefSeq" id="WP_006718803.1">
    <property type="nucleotide sequence ID" value="NZ_CP007032.1"/>
</dbReference>
<dbReference type="KEGG" id="dmt:DESME_09025"/>
<reference evidence="1 2" key="1">
    <citation type="submission" date="2013-12" db="EMBL/GenBank/DDBJ databases">
        <authorList>
            <consortium name="DOE Joint Genome Institute"/>
            <person name="Smidt H."/>
            <person name="Huntemann M."/>
            <person name="Han J."/>
            <person name="Chen A."/>
            <person name="Kyrpides N."/>
            <person name="Mavromatis K."/>
            <person name="Markowitz V."/>
            <person name="Palaniappan K."/>
            <person name="Ivanova N."/>
            <person name="Schaumberg A."/>
            <person name="Pati A."/>
            <person name="Liolios K."/>
            <person name="Nordberg H.P."/>
            <person name="Cantor M.N."/>
            <person name="Hua S.X."/>
            <person name="Woyke T."/>
        </authorList>
    </citation>
    <scope>NUCLEOTIDE SEQUENCE [LARGE SCALE GENOMIC DNA]</scope>
    <source>
        <strain evidence="2">DSM 15288</strain>
    </source>
</reference>
<protein>
    <submittedName>
        <fullName evidence="1">Uncharacterized protein</fullName>
    </submittedName>
</protein>
<dbReference type="EMBL" id="CP007032">
    <property type="protein sequence ID" value="AHF08585.1"/>
    <property type="molecule type" value="Genomic_DNA"/>
</dbReference>
<dbReference type="STRING" id="871968.DESME_09025"/>
<organism evidence="1 2">
    <name type="scientific">Desulfitobacterium metallireducens DSM 15288</name>
    <dbReference type="NCBI Taxonomy" id="871968"/>
    <lineage>
        <taxon>Bacteria</taxon>
        <taxon>Bacillati</taxon>
        <taxon>Bacillota</taxon>
        <taxon>Clostridia</taxon>
        <taxon>Eubacteriales</taxon>
        <taxon>Desulfitobacteriaceae</taxon>
        <taxon>Desulfitobacterium</taxon>
    </lineage>
</organism>
<dbReference type="AlphaFoldDB" id="W0ECH5"/>
<dbReference type="HOGENOM" id="CLU_2259227_0_0_9"/>
<evidence type="ECO:0000313" key="1">
    <source>
        <dbReference type="EMBL" id="AHF08585.1"/>
    </source>
</evidence>
<name>W0ECH5_9FIRM</name>
<proteinExistence type="predicted"/>
<gene>
    <name evidence="1" type="ORF">DESME_09025</name>
</gene>
<accession>W0ECH5</accession>
<keyword evidence="2" id="KW-1185">Reference proteome</keyword>
<dbReference type="Proteomes" id="UP000010847">
    <property type="component" value="Chromosome"/>
</dbReference>
<evidence type="ECO:0000313" key="2">
    <source>
        <dbReference type="Proteomes" id="UP000010847"/>
    </source>
</evidence>